<dbReference type="EMBL" id="MH590603">
    <property type="protein sequence ID" value="AXH70491.1"/>
    <property type="molecule type" value="Genomic_DNA"/>
</dbReference>
<keyword evidence="3" id="KW-0378">Hydrolase</keyword>
<dbReference type="GO" id="GO:0016788">
    <property type="term" value="F:hydrolase activity, acting on ester bonds"/>
    <property type="evidence" value="ECO:0007669"/>
    <property type="project" value="InterPro"/>
</dbReference>
<dbReference type="GO" id="GO:0004519">
    <property type="term" value="F:endonuclease activity"/>
    <property type="evidence" value="ECO:0007669"/>
    <property type="project" value="UniProtKB-KW"/>
</dbReference>
<dbReference type="KEGG" id="vg:54998094"/>
<evidence type="ECO:0000313" key="3">
    <source>
        <dbReference type="EMBL" id="AXH70491.1"/>
    </source>
</evidence>
<protein>
    <submittedName>
        <fullName evidence="3">HNH endonuclease</fullName>
    </submittedName>
</protein>
<dbReference type="Pfam" id="PF07463">
    <property type="entry name" value="NUMOD4"/>
    <property type="match status" value="1"/>
</dbReference>
<keyword evidence="4" id="KW-1185">Reference proteome</keyword>
<dbReference type="GeneID" id="54998094"/>
<dbReference type="InterPro" id="IPR044925">
    <property type="entry name" value="His-Me_finger_sf"/>
</dbReference>
<keyword evidence="3" id="KW-0540">Nuclease</keyword>
<gene>
    <name evidence="3" type="primary">104</name>
    <name evidence="3" type="ORF">SEA_DAREDEVIL_104</name>
</gene>
<dbReference type="InterPro" id="IPR010902">
    <property type="entry name" value="NUMOD4"/>
</dbReference>
<organism evidence="3 4">
    <name type="scientific">Gordonia phage Daredevil</name>
    <dbReference type="NCBI Taxonomy" id="2283286"/>
    <lineage>
        <taxon>Viruses</taxon>
        <taxon>Duplodnaviria</taxon>
        <taxon>Heunggongvirae</taxon>
        <taxon>Uroviricota</taxon>
        <taxon>Caudoviricetes</taxon>
        <taxon>Daredevilvirus</taxon>
        <taxon>Daredevilvirus daredevil</taxon>
    </lineage>
</organism>
<accession>A0A345MIW0</accession>
<dbReference type="Proteomes" id="UP000257597">
    <property type="component" value="Segment"/>
</dbReference>
<name>A0A345MIW0_9CAUD</name>
<evidence type="ECO:0000313" key="4">
    <source>
        <dbReference type="Proteomes" id="UP000257597"/>
    </source>
</evidence>
<keyword evidence="3" id="KW-0255">Endonuclease</keyword>
<feature type="region of interest" description="Disordered" evidence="1">
    <location>
        <begin position="32"/>
        <end position="55"/>
    </location>
</feature>
<dbReference type="Gene3D" id="3.90.75.20">
    <property type="match status" value="1"/>
</dbReference>
<sequence>MSEAEWRSVPDYEGYYEASSAGEIRRLTRQVARRAGSEATHTGKTLRPSVNARGYPQVRLSREGKSKLHMAARVILSAFEGPGDWDDVAVPIDDDWTNLAVDNLTWMSRLQLADRNRR</sequence>
<evidence type="ECO:0000256" key="1">
    <source>
        <dbReference type="SAM" id="MobiDB-lite"/>
    </source>
</evidence>
<reference evidence="4" key="1">
    <citation type="submission" date="2018-07" db="EMBL/GenBank/DDBJ databases">
        <authorList>
            <person name="Quirk P.G."/>
            <person name="Krulwich T.A."/>
        </authorList>
    </citation>
    <scope>NUCLEOTIDE SEQUENCE [LARGE SCALE GENOMIC DNA]</scope>
</reference>
<evidence type="ECO:0000259" key="2">
    <source>
        <dbReference type="Pfam" id="PF07463"/>
    </source>
</evidence>
<feature type="domain" description="NUMOD4" evidence="2">
    <location>
        <begin position="5"/>
        <end position="61"/>
    </location>
</feature>
<dbReference type="SUPFAM" id="SSF54060">
    <property type="entry name" value="His-Me finger endonucleases"/>
    <property type="match status" value="1"/>
</dbReference>
<proteinExistence type="predicted"/>
<dbReference type="RefSeq" id="YP_009807218.1">
    <property type="nucleotide sequence ID" value="NC_048021.1"/>
</dbReference>